<accession>A0A2P2Q394</accession>
<protein>
    <submittedName>
        <fullName evidence="1">Uncharacterized protein</fullName>
    </submittedName>
</protein>
<dbReference type="EMBL" id="GGEC01080951">
    <property type="protein sequence ID" value="MBX61435.1"/>
    <property type="molecule type" value="Transcribed_RNA"/>
</dbReference>
<organism evidence="1">
    <name type="scientific">Rhizophora mucronata</name>
    <name type="common">Asiatic mangrove</name>
    <dbReference type="NCBI Taxonomy" id="61149"/>
    <lineage>
        <taxon>Eukaryota</taxon>
        <taxon>Viridiplantae</taxon>
        <taxon>Streptophyta</taxon>
        <taxon>Embryophyta</taxon>
        <taxon>Tracheophyta</taxon>
        <taxon>Spermatophyta</taxon>
        <taxon>Magnoliopsida</taxon>
        <taxon>eudicotyledons</taxon>
        <taxon>Gunneridae</taxon>
        <taxon>Pentapetalae</taxon>
        <taxon>rosids</taxon>
        <taxon>fabids</taxon>
        <taxon>Malpighiales</taxon>
        <taxon>Rhizophoraceae</taxon>
        <taxon>Rhizophora</taxon>
    </lineage>
</organism>
<name>A0A2P2Q394_RHIMU</name>
<reference evidence="1" key="1">
    <citation type="submission" date="2018-02" db="EMBL/GenBank/DDBJ databases">
        <title>Rhizophora mucronata_Transcriptome.</title>
        <authorList>
            <person name="Meera S.P."/>
            <person name="Sreeshan A."/>
            <person name="Augustine A."/>
        </authorList>
    </citation>
    <scope>NUCLEOTIDE SEQUENCE</scope>
    <source>
        <tissue evidence="1">Leaf</tissue>
    </source>
</reference>
<sequence>MFFINKYHRNNRIKGKETNSTHGTRVAKSSINVHLESNLLARIRAAKIQKQS</sequence>
<proteinExistence type="predicted"/>
<dbReference type="AlphaFoldDB" id="A0A2P2Q394"/>
<evidence type="ECO:0000313" key="1">
    <source>
        <dbReference type="EMBL" id="MBX61435.1"/>
    </source>
</evidence>